<evidence type="ECO:0000313" key="9">
    <source>
        <dbReference type="EMBL" id="OTW30903.1"/>
    </source>
</evidence>
<reference evidence="10" key="3">
    <citation type="submission" date="2022-03" db="EMBL/GenBank/DDBJ databases">
        <title>Comparative Genomics of East African Camel-Associated Staphylococcaceae spp.: Diversity and Inheritance of Traits Involved in Host-Pathogen Interactions.</title>
        <authorList>
            <person name="Akarsu H."/>
            <person name="Liljander A."/>
            <person name="Younan M."/>
            <person name="Brodard I."/>
            <person name="Glucks I."/>
            <person name="Labroussaa F."/>
            <person name="Overesch G."/>
            <person name="Kuhnert P."/>
            <person name="Perreten V."/>
            <person name="Drexler J.F."/>
            <person name="Corman V.M."/>
            <person name="Falquet L."/>
            <person name="Jores J."/>
        </authorList>
    </citation>
    <scope>NUCLEOTIDE SEQUENCE</scope>
    <source>
        <strain evidence="10">IVB6197</strain>
    </source>
</reference>
<dbReference type="AlphaFoldDB" id="A0A085UEQ0"/>
<dbReference type="EMBL" id="NEFX01000014">
    <property type="protein sequence ID" value="OTW30903.1"/>
    <property type="molecule type" value="Genomic_DNA"/>
</dbReference>
<dbReference type="InterPro" id="IPR005025">
    <property type="entry name" value="FMN_Rdtase-like_dom"/>
</dbReference>
<dbReference type="EMBL" id="CP094809">
    <property type="protein sequence ID" value="UXU56994.1"/>
    <property type="molecule type" value="Genomic_DNA"/>
</dbReference>
<evidence type="ECO:0000256" key="5">
    <source>
        <dbReference type="ARBA" id="ARBA00031831"/>
    </source>
</evidence>
<dbReference type="SUPFAM" id="SSF52218">
    <property type="entry name" value="Flavoproteins"/>
    <property type="match status" value="1"/>
</dbReference>
<reference evidence="8" key="2">
    <citation type="submission" date="2019-11" db="EMBL/GenBank/DDBJ databases">
        <title>Whole genome comparisons of Staphylococcus agnetis isolates from cattle and chickens.</title>
        <authorList>
            <person name="Rhoads D."/>
            <person name="Shwani A."/>
            <person name="Adkins P."/>
            <person name="Calcutt M."/>
            <person name="Middleton J."/>
        </authorList>
    </citation>
    <scope>NUCLEOTIDE SEQUENCE</scope>
    <source>
        <strain evidence="8">1387</strain>
    </source>
</reference>
<evidence type="ECO:0000256" key="4">
    <source>
        <dbReference type="ARBA" id="ARBA00022643"/>
    </source>
</evidence>
<dbReference type="Proteomes" id="UP000646308">
    <property type="component" value="Unassembled WGS sequence"/>
</dbReference>
<evidence type="ECO:0000256" key="1">
    <source>
        <dbReference type="ARBA" id="ARBA00011881"/>
    </source>
</evidence>
<dbReference type="InterPro" id="IPR051796">
    <property type="entry name" value="ISF_SsuE-like"/>
</dbReference>
<accession>A0A085UEQ0</accession>
<dbReference type="EMBL" id="WMFL01000073">
    <property type="protein sequence ID" value="NJI02423.1"/>
    <property type="molecule type" value="Genomic_DNA"/>
</dbReference>
<feature type="domain" description="NADPH-dependent FMN reductase-like" evidence="7">
    <location>
        <begin position="2"/>
        <end position="106"/>
    </location>
</feature>
<dbReference type="Proteomes" id="UP001065705">
    <property type="component" value="Chromosome"/>
</dbReference>
<dbReference type="Gene3D" id="3.40.50.360">
    <property type="match status" value="1"/>
</dbReference>
<gene>
    <name evidence="9" type="ORF">B9M88_07605</name>
    <name evidence="8" type="ORF">GLV84_06260</name>
    <name evidence="10" type="ORF">MUA95_10595</name>
</gene>
<dbReference type="eggNOG" id="COG0655">
    <property type="taxonomic scope" value="Bacteria"/>
</dbReference>
<dbReference type="Proteomes" id="UP000195208">
    <property type="component" value="Unassembled WGS sequence"/>
</dbReference>
<evidence type="ECO:0000256" key="2">
    <source>
        <dbReference type="ARBA" id="ARBA00016393"/>
    </source>
</evidence>
<evidence type="ECO:0000256" key="6">
    <source>
        <dbReference type="ARBA" id="ARBA00032807"/>
    </source>
</evidence>
<dbReference type="PANTHER" id="PTHR43278">
    <property type="entry name" value="NAD(P)H-DEPENDENT FMN-CONTAINING OXIDOREDUCTASE YWQN-RELATED"/>
    <property type="match status" value="1"/>
</dbReference>
<evidence type="ECO:0000313" key="10">
    <source>
        <dbReference type="EMBL" id="UXU56994.1"/>
    </source>
</evidence>
<evidence type="ECO:0000313" key="11">
    <source>
        <dbReference type="Proteomes" id="UP000195208"/>
    </source>
</evidence>
<organism evidence="8 12">
    <name type="scientific">Staphylococcus agnetis</name>
    <dbReference type="NCBI Taxonomy" id="985762"/>
    <lineage>
        <taxon>Bacteria</taxon>
        <taxon>Bacillati</taxon>
        <taxon>Bacillota</taxon>
        <taxon>Bacilli</taxon>
        <taxon>Bacillales</taxon>
        <taxon>Staphylococcaceae</taxon>
        <taxon>Staphylococcus</taxon>
    </lineage>
</organism>
<dbReference type="RefSeq" id="WP_037566362.1">
    <property type="nucleotide sequence ID" value="NZ_CP009623.1"/>
</dbReference>
<keyword evidence="4" id="KW-0288">FMN</keyword>
<evidence type="ECO:0000256" key="3">
    <source>
        <dbReference type="ARBA" id="ARBA00022630"/>
    </source>
</evidence>
<reference evidence="9 11" key="1">
    <citation type="submission" date="2017-04" db="EMBL/GenBank/DDBJ databases">
        <title>Staphylococcus agnetis, a potential pathogen in the broiler production.</title>
        <authorList>
            <person name="Poulsen L."/>
        </authorList>
    </citation>
    <scope>NUCLEOTIDE SEQUENCE [LARGE SCALE GENOMIC DNA]</scope>
    <source>
        <strain evidence="9 11">723_310714_2_2_spleen</strain>
    </source>
</reference>
<comment type="subunit">
    <text evidence="1">Homotetramer.</text>
</comment>
<evidence type="ECO:0000259" key="7">
    <source>
        <dbReference type="Pfam" id="PF03358"/>
    </source>
</evidence>
<dbReference type="GeneID" id="57690802"/>
<dbReference type="Pfam" id="PF03358">
    <property type="entry name" value="FMN_red"/>
    <property type="match status" value="1"/>
</dbReference>
<dbReference type="KEGG" id="sagq:EP23_11490"/>
<evidence type="ECO:0000313" key="12">
    <source>
        <dbReference type="Proteomes" id="UP000646308"/>
    </source>
</evidence>
<name>A0A085UEQ0_9STAP</name>
<dbReference type="GO" id="GO:0016491">
    <property type="term" value="F:oxidoreductase activity"/>
    <property type="evidence" value="ECO:0007669"/>
    <property type="project" value="InterPro"/>
</dbReference>
<dbReference type="PANTHER" id="PTHR43278:SF4">
    <property type="entry name" value="NAD(P)H-DEPENDENT FMN-CONTAINING OXIDOREDUCTASE YWQN-RELATED"/>
    <property type="match status" value="1"/>
</dbReference>
<sequence>MITVLFGGSRENGNTATLTEKILEGQDYRWIDLTQLTLKPVRDVRHYDSQILEYNDDYQRVIDQVLESDEVIFASPVYWYSISATLKSFIDHWSETLQDPRYQDFKAKMQKINFRLVLVGGDSPRIKALPCVQQIEYSLQFLGAHLASYLIGYAEKPGDIEQDQYAMKEAERWNSNFLASID</sequence>
<protein>
    <recommendedName>
        <fullName evidence="2">FMN-dependent NADPH-azoreductase</fullName>
    </recommendedName>
    <alternativeName>
        <fullName evidence="6">NADPH-dependent flavo-azoreductase</fullName>
    </alternativeName>
    <alternativeName>
        <fullName evidence="5">NADPH-flavin azoreductase</fullName>
    </alternativeName>
</protein>
<keyword evidence="11" id="KW-1185">Reference proteome</keyword>
<dbReference type="OrthoDB" id="9805976at2"/>
<evidence type="ECO:0000313" key="8">
    <source>
        <dbReference type="EMBL" id="NJI02423.1"/>
    </source>
</evidence>
<keyword evidence="3" id="KW-0285">Flavoprotein</keyword>
<dbReference type="InterPro" id="IPR029039">
    <property type="entry name" value="Flavoprotein-like_sf"/>
</dbReference>
<proteinExistence type="predicted"/>